<keyword evidence="2" id="KW-0472">Membrane</keyword>
<proteinExistence type="predicted"/>
<evidence type="ECO:0000313" key="3">
    <source>
        <dbReference type="EMBL" id="QPZ39040.1"/>
    </source>
</evidence>
<accession>A0ABX6YK65</accession>
<feature type="transmembrane region" description="Helical" evidence="2">
    <location>
        <begin position="30"/>
        <end position="56"/>
    </location>
</feature>
<reference evidence="3 4" key="1">
    <citation type="submission" date="2020-12" db="EMBL/GenBank/DDBJ databases">
        <title>Microbacterium sp. HY060.</title>
        <authorList>
            <person name="Zhou J."/>
        </authorList>
    </citation>
    <scope>NUCLEOTIDE SEQUENCE [LARGE SCALE GENOMIC DNA]</scope>
    <source>
        <strain evidence="3 4">HY60</strain>
    </source>
</reference>
<keyword evidence="2" id="KW-1133">Transmembrane helix</keyword>
<feature type="compositionally biased region" description="Pro residues" evidence="1">
    <location>
        <begin position="1"/>
        <end position="10"/>
    </location>
</feature>
<feature type="region of interest" description="Disordered" evidence="1">
    <location>
        <begin position="62"/>
        <end position="100"/>
    </location>
</feature>
<protein>
    <submittedName>
        <fullName evidence="3">Uncharacterized protein</fullName>
    </submittedName>
</protein>
<dbReference type="RefSeq" id="WP_166984875.1">
    <property type="nucleotide sequence ID" value="NZ_CP061169.1"/>
</dbReference>
<evidence type="ECO:0000313" key="4">
    <source>
        <dbReference type="Proteomes" id="UP000662814"/>
    </source>
</evidence>
<dbReference type="Proteomes" id="UP000662814">
    <property type="component" value="Chromosome"/>
</dbReference>
<evidence type="ECO:0000256" key="2">
    <source>
        <dbReference type="SAM" id="Phobius"/>
    </source>
</evidence>
<dbReference type="EMBL" id="CP061169">
    <property type="protein sequence ID" value="QPZ39040.1"/>
    <property type="molecule type" value="Genomic_DNA"/>
</dbReference>
<gene>
    <name evidence="3" type="ORF">HCR76_02815</name>
</gene>
<evidence type="ECO:0000256" key="1">
    <source>
        <dbReference type="SAM" id="MobiDB-lite"/>
    </source>
</evidence>
<sequence>MSFTPPPVPPVVNTSDDENRPVPPSKRRRVWGWIIAGLGITAFSAIAVIAVTSLIASTLPKAPPDAAPVPTAEASAPWGATPTPQPTETGLGDPPSYDPPPYSTAVDGVYPLSSYAYFAQDVTFEQNLADNWYSQNDKFGEYWLSDDPVCNLTADTKWIYLFGDPEPDKNDGYYTTRDLELSEANLLAQFPDLDSHGDDFVVEMPVSDGNTIEFAGRRLDYAGGFFMQLTRGMMWQDSSYGITISCLGAESFDHEGFAQDIVDQFTMKLG</sequence>
<name>A0ABX6YK65_9MICO</name>
<feature type="region of interest" description="Disordered" evidence="1">
    <location>
        <begin position="1"/>
        <end position="25"/>
    </location>
</feature>
<organism evidence="3 4">
    <name type="scientific">Paramicrobacterium chengjingii</name>
    <dbReference type="NCBI Taxonomy" id="2769067"/>
    <lineage>
        <taxon>Bacteria</taxon>
        <taxon>Bacillati</taxon>
        <taxon>Actinomycetota</taxon>
        <taxon>Actinomycetes</taxon>
        <taxon>Micrococcales</taxon>
        <taxon>Microbacteriaceae</taxon>
        <taxon>Paramicrobacterium</taxon>
    </lineage>
</organism>
<keyword evidence="4" id="KW-1185">Reference proteome</keyword>
<keyword evidence="2" id="KW-0812">Transmembrane</keyword>